<proteinExistence type="predicted"/>
<evidence type="ECO:0000313" key="2">
    <source>
        <dbReference type="Proteomes" id="UP000259610"/>
    </source>
</evidence>
<dbReference type="RefSeq" id="WP_272987176.1">
    <property type="nucleotide sequence ID" value="NZ_CALCOC010000277.1"/>
</dbReference>
<gene>
    <name evidence="1" type="ORF">DCG58_03770</name>
</gene>
<dbReference type="Proteomes" id="UP000259610">
    <property type="component" value="Unassembled WGS sequence"/>
</dbReference>
<comment type="caution">
    <text evidence="1">The sequence shown here is derived from an EMBL/GenBank/DDBJ whole genome shotgun (WGS) entry which is preliminary data.</text>
</comment>
<dbReference type="AlphaFoldDB" id="A0A3B9GVG5"/>
<reference evidence="1 2" key="1">
    <citation type="journal article" date="2018" name="Nat. Biotechnol.">
        <title>A standardized bacterial taxonomy based on genome phylogeny substantially revises the tree of life.</title>
        <authorList>
            <person name="Parks D.H."/>
            <person name="Chuvochina M."/>
            <person name="Waite D.W."/>
            <person name="Rinke C."/>
            <person name="Skarshewski A."/>
            <person name="Chaumeil P.A."/>
            <person name="Hugenholtz P."/>
        </authorList>
    </citation>
    <scope>NUCLEOTIDE SEQUENCE [LARGE SCALE GENOMIC DNA]</scope>
    <source>
        <strain evidence="1">UBA8733</strain>
    </source>
</reference>
<dbReference type="EMBL" id="DMAN01000080">
    <property type="protein sequence ID" value="HAE26256.1"/>
    <property type="molecule type" value="Genomic_DNA"/>
</dbReference>
<organism evidence="1 2">
    <name type="scientific">Hyphomonas adhaerens</name>
    <dbReference type="NCBI Taxonomy" id="81029"/>
    <lineage>
        <taxon>Bacteria</taxon>
        <taxon>Pseudomonadati</taxon>
        <taxon>Pseudomonadota</taxon>
        <taxon>Alphaproteobacteria</taxon>
        <taxon>Hyphomonadales</taxon>
        <taxon>Hyphomonadaceae</taxon>
        <taxon>Hyphomonas</taxon>
    </lineage>
</organism>
<sequence>MPVWFPFGFEQSRAAHQAAERLRHHFPTLSVVIHEGGIEIRGISTEDESRILRAAADALITCRNGLANAA</sequence>
<accession>A0A3B9GVG5</accession>
<evidence type="ECO:0000313" key="1">
    <source>
        <dbReference type="EMBL" id="HAE26256.1"/>
    </source>
</evidence>
<name>A0A3B9GVG5_9PROT</name>
<protein>
    <submittedName>
        <fullName evidence="1">Uncharacterized protein</fullName>
    </submittedName>
</protein>